<dbReference type="EMBL" id="KN847318">
    <property type="protein sequence ID" value="KIW59685.1"/>
    <property type="molecule type" value="Genomic_DNA"/>
</dbReference>
<keyword evidence="7" id="KW-1185">Reference proteome</keyword>
<dbReference type="RefSeq" id="XP_013320269.1">
    <property type="nucleotide sequence ID" value="XM_013464815.1"/>
</dbReference>
<dbReference type="PROSITE" id="PS51635">
    <property type="entry name" value="PNPLA"/>
    <property type="match status" value="1"/>
</dbReference>
<evidence type="ECO:0000256" key="3">
    <source>
        <dbReference type="ARBA" id="ARBA00023098"/>
    </source>
</evidence>
<dbReference type="GO" id="GO:0019369">
    <property type="term" value="P:arachidonate metabolic process"/>
    <property type="evidence" value="ECO:0007669"/>
    <property type="project" value="TreeGrafter"/>
</dbReference>
<evidence type="ECO:0000256" key="4">
    <source>
        <dbReference type="PROSITE-ProRule" id="PRU01161"/>
    </source>
</evidence>
<evidence type="ECO:0000313" key="6">
    <source>
        <dbReference type="EMBL" id="KIW59685.1"/>
    </source>
</evidence>
<protein>
    <recommendedName>
        <fullName evidence="5">PNPLA domain-containing protein</fullName>
    </recommendedName>
</protein>
<dbReference type="Gene3D" id="3.40.1090.10">
    <property type="entry name" value="Cytosolic phospholipase A2 catalytic domain"/>
    <property type="match status" value="1"/>
</dbReference>
<dbReference type="GO" id="GO:0016020">
    <property type="term" value="C:membrane"/>
    <property type="evidence" value="ECO:0007669"/>
    <property type="project" value="TreeGrafter"/>
</dbReference>
<feature type="active site" description="Nucleophile" evidence="4">
    <location>
        <position position="64"/>
    </location>
</feature>
<dbReference type="InterPro" id="IPR016035">
    <property type="entry name" value="Acyl_Trfase/lysoPLipase"/>
</dbReference>
<dbReference type="InterPro" id="IPR002641">
    <property type="entry name" value="PNPLA_dom"/>
</dbReference>
<feature type="active site" description="Proton acceptor" evidence="4">
    <location>
        <position position="233"/>
    </location>
</feature>
<feature type="short sequence motif" description="GXGXXG" evidence="4">
    <location>
        <begin position="22"/>
        <end position="27"/>
    </location>
</feature>
<dbReference type="GO" id="GO:0046486">
    <property type="term" value="P:glycerolipid metabolic process"/>
    <property type="evidence" value="ECO:0007669"/>
    <property type="project" value="UniProtKB-ARBA"/>
</dbReference>
<feature type="domain" description="PNPLA" evidence="5">
    <location>
        <begin position="18"/>
        <end position="246"/>
    </location>
</feature>
<keyword evidence="3 4" id="KW-0443">Lipid metabolism</keyword>
<proteinExistence type="predicted"/>
<dbReference type="SUPFAM" id="SSF52151">
    <property type="entry name" value="FabD/lysophospholipase-like"/>
    <property type="match status" value="1"/>
</dbReference>
<evidence type="ECO:0000259" key="5">
    <source>
        <dbReference type="PROSITE" id="PS51635"/>
    </source>
</evidence>
<reference evidence="6 7" key="1">
    <citation type="submission" date="2015-01" db="EMBL/GenBank/DDBJ databases">
        <title>The Genome Sequence of Exophiala xenobiotica CBS118157.</title>
        <authorList>
            <consortium name="The Broad Institute Genomics Platform"/>
            <person name="Cuomo C."/>
            <person name="de Hoog S."/>
            <person name="Gorbushina A."/>
            <person name="Stielow B."/>
            <person name="Teixiera M."/>
            <person name="Abouelleil A."/>
            <person name="Chapman S.B."/>
            <person name="Priest M."/>
            <person name="Young S.K."/>
            <person name="Wortman J."/>
            <person name="Nusbaum C."/>
            <person name="Birren B."/>
        </authorList>
    </citation>
    <scope>NUCLEOTIDE SEQUENCE [LARGE SCALE GENOMIC DNA]</scope>
    <source>
        <strain evidence="6 7">CBS 118157</strain>
    </source>
</reference>
<evidence type="ECO:0000313" key="7">
    <source>
        <dbReference type="Proteomes" id="UP000054342"/>
    </source>
</evidence>
<evidence type="ECO:0000256" key="1">
    <source>
        <dbReference type="ARBA" id="ARBA00022801"/>
    </source>
</evidence>
<keyword evidence="1 4" id="KW-0378">Hydrolase</keyword>
<gene>
    <name evidence="6" type="ORF">PV05_04120</name>
</gene>
<keyword evidence="2 4" id="KW-0442">Lipid degradation</keyword>
<evidence type="ECO:0000256" key="2">
    <source>
        <dbReference type="ARBA" id="ARBA00022963"/>
    </source>
</evidence>
<feature type="short sequence motif" description="DGA/G" evidence="4">
    <location>
        <begin position="233"/>
        <end position="235"/>
    </location>
</feature>
<dbReference type="STRING" id="348802.A0A0D2EY98"/>
<organism evidence="6 7">
    <name type="scientific">Exophiala xenobiotica</name>
    <dbReference type="NCBI Taxonomy" id="348802"/>
    <lineage>
        <taxon>Eukaryota</taxon>
        <taxon>Fungi</taxon>
        <taxon>Dikarya</taxon>
        <taxon>Ascomycota</taxon>
        <taxon>Pezizomycotina</taxon>
        <taxon>Eurotiomycetes</taxon>
        <taxon>Chaetothyriomycetidae</taxon>
        <taxon>Chaetothyriales</taxon>
        <taxon>Herpotrichiellaceae</taxon>
        <taxon>Exophiala</taxon>
    </lineage>
</organism>
<dbReference type="Proteomes" id="UP000054342">
    <property type="component" value="Unassembled WGS sequence"/>
</dbReference>
<dbReference type="Pfam" id="PF01734">
    <property type="entry name" value="Patatin"/>
    <property type="match status" value="1"/>
</dbReference>
<dbReference type="AlphaFoldDB" id="A0A0D2EY98"/>
<accession>A0A0D2EY98</accession>
<dbReference type="OrthoDB" id="1658288at2759"/>
<name>A0A0D2EY98_9EURO</name>
<dbReference type="PANTHER" id="PTHR24185">
    <property type="entry name" value="CALCIUM-INDEPENDENT PHOSPHOLIPASE A2-GAMMA"/>
    <property type="match status" value="1"/>
</dbReference>
<dbReference type="GO" id="GO:0016042">
    <property type="term" value="P:lipid catabolic process"/>
    <property type="evidence" value="ECO:0007669"/>
    <property type="project" value="UniProtKB-UniRule"/>
</dbReference>
<dbReference type="HOGENOM" id="CLU_000288_144_2_1"/>
<sequence length="381" mass="42307">MASHFNKQIHLSKGLKLLSLDGGGVKGISSLVILDAIMNKLRDHHKLKDTPRHYDCFDLAGGTSTGGLIALLLFRLQMTTSDAIDKFREIAKNLFSPRVFGMNLHDDFGTLGLWLGNAYVHWATLIGSSRFSAEPLQRAIDDVLKEKSPHEEDKSLGGESSLLRDEEYGAGKMFMCGTRIDRRESVLFRSYTAPKDAGSSEFENIDIGSAACATSAAPTLLPSVSVLDVDFWDGGMLNNNPINQVWGARYDLGTPPRSVEQTTDDIAEEPVVSSVVSIGTGRNIGRVVLPEGLVNTIFASLAFVTNTNAKHEDFRRDLERQNLRKPKGMLTKYFRFDAVKGESFNIDDWQRIKDIKEETENWLRTDEAQNLFEECVEALSG</sequence>
<feature type="short sequence motif" description="GXSXG" evidence="4">
    <location>
        <begin position="62"/>
        <end position="66"/>
    </location>
</feature>
<dbReference type="GO" id="GO:0047499">
    <property type="term" value="F:calcium-independent phospholipase A2 activity"/>
    <property type="evidence" value="ECO:0007669"/>
    <property type="project" value="TreeGrafter"/>
</dbReference>
<dbReference type="GeneID" id="25326028"/>
<dbReference type="PANTHER" id="PTHR24185:SF1">
    <property type="entry name" value="CALCIUM-INDEPENDENT PHOSPHOLIPASE A2-GAMMA"/>
    <property type="match status" value="1"/>
</dbReference>